<dbReference type="AlphaFoldDB" id="N6TVT4"/>
<protein>
    <submittedName>
        <fullName evidence="1">Uncharacterized protein</fullName>
    </submittedName>
</protein>
<name>N6TVT4_DENPD</name>
<sequence length="93" mass="10502">MTVINQRIIDMLKSSRSHVCRTTCKAIGHLFEYIKDTRRPGPDHKNALVRISTARLVVCAVVIAGSTYVLHPNNSDYTRRRIVLNMGCIKPIP</sequence>
<reference evidence="1" key="1">
    <citation type="journal article" date="2013" name="Genome Biol.">
        <title>Draft genome of the mountain pine beetle, Dendroctonus ponderosae Hopkins, a major forest pest.</title>
        <authorList>
            <person name="Keeling C.I."/>
            <person name="Yuen M.M."/>
            <person name="Liao N.Y."/>
            <person name="Docking T.R."/>
            <person name="Chan S.K."/>
            <person name="Taylor G.A."/>
            <person name="Palmquist D.L."/>
            <person name="Jackman S.D."/>
            <person name="Nguyen A."/>
            <person name="Li M."/>
            <person name="Henderson H."/>
            <person name="Janes J.K."/>
            <person name="Zhao Y."/>
            <person name="Pandoh P."/>
            <person name="Moore R."/>
            <person name="Sperling F.A."/>
            <person name="Huber D.P."/>
            <person name="Birol I."/>
            <person name="Jones S.J."/>
            <person name="Bohlmann J."/>
        </authorList>
    </citation>
    <scope>NUCLEOTIDE SEQUENCE</scope>
</reference>
<feature type="non-terminal residue" evidence="1">
    <location>
        <position position="1"/>
    </location>
</feature>
<accession>N6TVT4</accession>
<organism evidence="1">
    <name type="scientific">Dendroctonus ponderosae</name>
    <name type="common">Mountain pine beetle</name>
    <dbReference type="NCBI Taxonomy" id="77166"/>
    <lineage>
        <taxon>Eukaryota</taxon>
        <taxon>Metazoa</taxon>
        <taxon>Ecdysozoa</taxon>
        <taxon>Arthropoda</taxon>
        <taxon>Hexapoda</taxon>
        <taxon>Insecta</taxon>
        <taxon>Pterygota</taxon>
        <taxon>Neoptera</taxon>
        <taxon>Endopterygota</taxon>
        <taxon>Coleoptera</taxon>
        <taxon>Polyphaga</taxon>
        <taxon>Cucujiformia</taxon>
        <taxon>Curculionidae</taxon>
        <taxon>Scolytinae</taxon>
        <taxon>Dendroctonus</taxon>
    </lineage>
</organism>
<dbReference type="HOGENOM" id="CLU_2401904_0_0_1"/>
<dbReference type="OrthoDB" id="63891at2759"/>
<gene>
    <name evidence="1" type="ORF">YQE_01456</name>
</gene>
<evidence type="ECO:0000313" key="1">
    <source>
        <dbReference type="EMBL" id="ENN82168.1"/>
    </source>
</evidence>
<proteinExistence type="predicted"/>
<dbReference type="EMBL" id="KB739676">
    <property type="protein sequence ID" value="ENN82168.1"/>
    <property type="molecule type" value="Genomic_DNA"/>
</dbReference>